<keyword evidence="10" id="KW-0325">Glycoprotein</keyword>
<evidence type="ECO:0000256" key="9">
    <source>
        <dbReference type="ARBA" id="ARBA00023157"/>
    </source>
</evidence>
<feature type="signal peptide" evidence="11">
    <location>
        <begin position="1"/>
        <end position="21"/>
    </location>
</feature>
<evidence type="ECO:0000256" key="8">
    <source>
        <dbReference type="ARBA" id="ARBA00022801"/>
    </source>
</evidence>
<evidence type="ECO:0000256" key="3">
    <source>
        <dbReference type="ARBA" id="ARBA00012562"/>
    </source>
</evidence>
<dbReference type="FunFam" id="1.10.575.10:FF:000002">
    <property type="entry name" value="Endonuclease 2"/>
    <property type="match status" value="1"/>
</dbReference>
<organism evidence="12 13">
    <name type="scientific">Asparagus officinalis</name>
    <name type="common">Garden asparagus</name>
    <dbReference type="NCBI Taxonomy" id="4686"/>
    <lineage>
        <taxon>Eukaryota</taxon>
        <taxon>Viridiplantae</taxon>
        <taxon>Streptophyta</taxon>
        <taxon>Embryophyta</taxon>
        <taxon>Tracheophyta</taxon>
        <taxon>Spermatophyta</taxon>
        <taxon>Magnoliopsida</taxon>
        <taxon>Liliopsida</taxon>
        <taxon>Asparagales</taxon>
        <taxon>Asparagaceae</taxon>
        <taxon>Asparagoideae</taxon>
        <taxon>Asparagus</taxon>
    </lineage>
</organism>
<keyword evidence="6 11" id="KW-0732">Signal</keyword>
<dbReference type="OMA" id="WDTSIPN"/>
<name>A0A5P1EJ95_ASPOF</name>
<dbReference type="EC" id="3.1.30.1" evidence="3"/>
<gene>
    <name evidence="12" type="ORF">A4U43_C06F2910</name>
</gene>
<evidence type="ECO:0000256" key="4">
    <source>
        <dbReference type="ARBA" id="ARBA00022722"/>
    </source>
</evidence>
<evidence type="ECO:0000256" key="10">
    <source>
        <dbReference type="ARBA" id="ARBA00023180"/>
    </source>
</evidence>
<evidence type="ECO:0000256" key="6">
    <source>
        <dbReference type="ARBA" id="ARBA00022729"/>
    </source>
</evidence>
<keyword evidence="13" id="KW-1185">Reference proteome</keyword>
<evidence type="ECO:0000256" key="7">
    <source>
        <dbReference type="ARBA" id="ARBA00022759"/>
    </source>
</evidence>
<dbReference type="Gramene" id="ONK65976">
    <property type="protein sequence ID" value="ONK65976"/>
    <property type="gene ID" value="A4U43_C06F2910"/>
</dbReference>
<sequence>MPRVWCFGLLICLSLLPGVVSWGKDGHFAVCKIAEGLLTDEAMLAVKMLLPESANGDFASLCSWADEIRHWYHWRWTSPLHYLDTPDFKCNYYYCRDCHDSYGKRDRCVSGAIYNYSTQLEAYQRPESEEKYNLTEALLFLSHFIGDIHQPLHVGFTGDEGGNTIIVHWYRRKSNLHHIWDNMIIETALKKFYNLDIKTMVQGIQSNISDDWSTVVPSWKDCDFNQTACPNLYASESIQLDEYFLSRLPIVEKRLAQGGVRLAATLNRIFLRRRSSISAA</sequence>
<evidence type="ECO:0000313" key="12">
    <source>
        <dbReference type="EMBL" id="ONK65976.1"/>
    </source>
</evidence>
<accession>A0A5P1EJ95</accession>
<dbReference type="CDD" id="cd11010">
    <property type="entry name" value="S1-P1_nuclease"/>
    <property type="match status" value="1"/>
</dbReference>
<dbReference type="GO" id="GO:0046872">
    <property type="term" value="F:metal ion binding"/>
    <property type="evidence" value="ECO:0007669"/>
    <property type="project" value="UniProtKB-KW"/>
</dbReference>
<comment type="catalytic activity">
    <reaction evidence="1">
        <text>Endonucleolytic cleavage to 5'-phosphomononucleotide and 5'-phosphooligonucleotide end-products.</text>
        <dbReference type="EC" id="3.1.30.1"/>
    </reaction>
</comment>
<evidence type="ECO:0000256" key="2">
    <source>
        <dbReference type="ARBA" id="ARBA00009547"/>
    </source>
</evidence>
<evidence type="ECO:0000256" key="5">
    <source>
        <dbReference type="ARBA" id="ARBA00022723"/>
    </source>
</evidence>
<comment type="similarity">
    <text evidence="2">Belongs to the nuclease type I family.</text>
</comment>
<dbReference type="Pfam" id="PF02265">
    <property type="entry name" value="S1-P1_nuclease"/>
    <property type="match status" value="1"/>
</dbReference>
<dbReference type="InterPro" id="IPR008947">
    <property type="entry name" value="PLipase_C/P1_nuclease_dom_sf"/>
</dbReference>
<dbReference type="AlphaFoldDB" id="A0A5P1EJ95"/>
<dbReference type="GO" id="GO:0006308">
    <property type="term" value="P:DNA catabolic process"/>
    <property type="evidence" value="ECO:0007669"/>
    <property type="project" value="InterPro"/>
</dbReference>
<dbReference type="SUPFAM" id="SSF48537">
    <property type="entry name" value="Phospholipase C/P1 nuclease"/>
    <property type="match status" value="1"/>
</dbReference>
<reference evidence="13" key="1">
    <citation type="journal article" date="2017" name="Nat. Commun.">
        <title>The asparagus genome sheds light on the origin and evolution of a young Y chromosome.</title>
        <authorList>
            <person name="Harkess A."/>
            <person name="Zhou J."/>
            <person name="Xu C."/>
            <person name="Bowers J.E."/>
            <person name="Van der Hulst R."/>
            <person name="Ayyampalayam S."/>
            <person name="Mercati F."/>
            <person name="Riccardi P."/>
            <person name="McKain M.R."/>
            <person name="Kakrana A."/>
            <person name="Tang H."/>
            <person name="Ray J."/>
            <person name="Groenendijk J."/>
            <person name="Arikit S."/>
            <person name="Mathioni S.M."/>
            <person name="Nakano M."/>
            <person name="Shan H."/>
            <person name="Telgmann-Rauber A."/>
            <person name="Kanno A."/>
            <person name="Yue Z."/>
            <person name="Chen H."/>
            <person name="Li W."/>
            <person name="Chen Y."/>
            <person name="Xu X."/>
            <person name="Zhang Y."/>
            <person name="Luo S."/>
            <person name="Chen H."/>
            <person name="Gao J."/>
            <person name="Mao Z."/>
            <person name="Pires J.C."/>
            <person name="Luo M."/>
            <person name="Kudrna D."/>
            <person name="Wing R.A."/>
            <person name="Meyers B.C."/>
            <person name="Yi K."/>
            <person name="Kong H."/>
            <person name="Lavrijsen P."/>
            <person name="Sunseri F."/>
            <person name="Falavigna A."/>
            <person name="Ye Y."/>
            <person name="Leebens-Mack J.H."/>
            <person name="Chen G."/>
        </authorList>
    </citation>
    <scope>NUCLEOTIDE SEQUENCE [LARGE SCALE GENOMIC DNA]</scope>
    <source>
        <strain evidence="13">cv. DH0086</strain>
    </source>
</reference>
<proteinExistence type="inferred from homology"/>
<keyword evidence="4" id="KW-0540">Nuclease</keyword>
<keyword evidence="7" id="KW-0255">Endonuclease</keyword>
<dbReference type="PANTHER" id="PTHR33146">
    <property type="entry name" value="ENDONUCLEASE 4"/>
    <property type="match status" value="1"/>
</dbReference>
<evidence type="ECO:0000313" key="13">
    <source>
        <dbReference type="Proteomes" id="UP000243459"/>
    </source>
</evidence>
<feature type="chain" id="PRO_5024394665" description="Aspergillus nuclease S1" evidence="11">
    <location>
        <begin position="22"/>
        <end position="280"/>
    </location>
</feature>
<keyword evidence="5" id="KW-0479">Metal-binding</keyword>
<dbReference type="EMBL" id="CM007386">
    <property type="protein sequence ID" value="ONK65976.1"/>
    <property type="molecule type" value="Genomic_DNA"/>
</dbReference>
<dbReference type="Gene3D" id="1.10.575.10">
    <property type="entry name" value="P1 Nuclease"/>
    <property type="match status" value="1"/>
</dbReference>
<dbReference type="GO" id="GO:0003676">
    <property type="term" value="F:nucleic acid binding"/>
    <property type="evidence" value="ECO:0007669"/>
    <property type="project" value="InterPro"/>
</dbReference>
<evidence type="ECO:0000256" key="1">
    <source>
        <dbReference type="ARBA" id="ARBA00000245"/>
    </source>
</evidence>
<dbReference type="Proteomes" id="UP000243459">
    <property type="component" value="Chromosome 6"/>
</dbReference>
<dbReference type="InterPro" id="IPR003154">
    <property type="entry name" value="S1/P1nuclease"/>
</dbReference>
<keyword evidence="8" id="KW-0378">Hydrolase</keyword>
<keyword evidence="9" id="KW-1015">Disulfide bond</keyword>
<dbReference type="PANTHER" id="PTHR33146:SF26">
    <property type="entry name" value="ENDONUCLEASE 4"/>
    <property type="match status" value="1"/>
</dbReference>
<protein>
    <recommendedName>
        <fullName evidence="3">Aspergillus nuclease S1</fullName>
        <ecNumber evidence="3">3.1.30.1</ecNumber>
    </recommendedName>
</protein>
<dbReference type="GO" id="GO:0000014">
    <property type="term" value="F:single-stranded DNA endodeoxyribonuclease activity"/>
    <property type="evidence" value="ECO:0007669"/>
    <property type="project" value="UniProtKB-ARBA"/>
</dbReference>
<dbReference type="GO" id="GO:0004521">
    <property type="term" value="F:RNA endonuclease activity"/>
    <property type="evidence" value="ECO:0007669"/>
    <property type="project" value="UniProtKB-ARBA"/>
</dbReference>
<evidence type="ECO:0000256" key="11">
    <source>
        <dbReference type="SAM" id="SignalP"/>
    </source>
</evidence>